<gene>
    <name evidence="9" type="primary">g9685</name>
    <name evidence="9" type="ORF">VP750_LOCUS8728</name>
</gene>
<feature type="transmembrane region" description="Helical" evidence="7">
    <location>
        <begin position="523"/>
        <end position="539"/>
    </location>
</feature>
<proteinExistence type="inferred from homology"/>
<comment type="similarity">
    <text evidence="2">Belongs to the amino acid-polyamine-organocation (APC) superfamily. Cationic amino acid transporter (CAT) (TC 2.A.3.3) family.</text>
</comment>
<keyword evidence="5 7" id="KW-0472">Membrane</keyword>
<dbReference type="Pfam" id="PF13520">
    <property type="entry name" value="AA_permease_2"/>
    <property type="match status" value="1"/>
</dbReference>
<keyword evidence="4 7" id="KW-1133">Transmembrane helix</keyword>
<evidence type="ECO:0000259" key="8">
    <source>
        <dbReference type="Pfam" id="PF13906"/>
    </source>
</evidence>
<feature type="transmembrane region" description="Helical" evidence="7">
    <location>
        <begin position="245"/>
        <end position="266"/>
    </location>
</feature>
<feature type="transmembrane region" description="Helical" evidence="7">
    <location>
        <begin position="205"/>
        <end position="225"/>
    </location>
</feature>
<dbReference type="PANTHER" id="PTHR43243">
    <property type="entry name" value="INNER MEMBRANE TRANSPORTER YGJI-RELATED"/>
    <property type="match status" value="1"/>
</dbReference>
<feature type="transmembrane region" description="Helical" evidence="7">
    <location>
        <begin position="370"/>
        <end position="392"/>
    </location>
</feature>
<evidence type="ECO:0000256" key="1">
    <source>
        <dbReference type="ARBA" id="ARBA00004141"/>
    </source>
</evidence>
<reference evidence="9 10" key="1">
    <citation type="submission" date="2024-06" db="EMBL/GenBank/DDBJ databases">
        <authorList>
            <person name="Kraege A."/>
            <person name="Thomma B."/>
        </authorList>
    </citation>
    <scope>NUCLEOTIDE SEQUENCE [LARGE SCALE GENOMIC DNA]</scope>
</reference>
<comment type="subcellular location">
    <subcellularLocation>
        <location evidence="1">Membrane</location>
        <topology evidence="1">Multi-pass membrane protein</topology>
    </subcellularLocation>
</comment>
<evidence type="ECO:0000256" key="3">
    <source>
        <dbReference type="ARBA" id="ARBA00022692"/>
    </source>
</evidence>
<accession>A0ABP1G4W7</accession>
<evidence type="ECO:0000256" key="4">
    <source>
        <dbReference type="ARBA" id="ARBA00022989"/>
    </source>
</evidence>
<protein>
    <submittedName>
        <fullName evidence="9">G9685 protein</fullName>
    </submittedName>
</protein>
<evidence type="ECO:0000256" key="2">
    <source>
        <dbReference type="ARBA" id="ARBA00008572"/>
    </source>
</evidence>
<dbReference type="InterPro" id="IPR002293">
    <property type="entry name" value="AA/rel_permease1"/>
</dbReference>
<feature type="transmembrane region" description="Helical" evidence="7">
    <location>
        <begin position="324"/>
        <end position="349"/>
    </location>
</feature>
<feature type="transmembrane region" description="Helical" evidence="7">
    <location>
        <begin position="435"/>
        <end position="455"/>
    </location>
</feature>
<feature type="compositionally biased region" description="Polar residues" evidence="6">
    <location>
        <begin position="587"/>
        <end position="597"/>
    </location>
</feature>
<dbReference type="Gene3D" id="1.20.1740.10">
    <property type="entry name" value="Amino acid/polyamine transporter I"/>
    <property type="match status" value="1"/>
</dbReference>
<dbReference type="InterPro" id="IPR029485">
    <property type="entry name" value="CAT_C"/>
</dbReference>
<feature type="transmembrane region" description="Helical" evidence="7">
    <location>
        <begin position="179"/>
        <end position="198"/>
    </location>
</feature>
<dbReference type="PANTHER" id="PTHR43243:SF41">
    <property type="entry name" value="CATIONIC AMINO ACID TRANSPORTER 7, CHLOROPLASTIC"/>
    <property type="match status" value="1"/>
</dbReference>
<keyword evidence="10" id="KW-1185">Reference proteome</keyword>
<evidence type="ECO:0000313" key="9">
    <source>
        <dbReference type="EMBL" id="CAL5226822.1"/>
    </source>
</evidence>
<evidence type="ECO:0000256" key="6">
    <source>
        <dbReference type="SAM" id="MobiDB-lite"/>
    </source>
</evidence>
<feature type="region of interest" description="Disordered" evidence="6">
    <location>
        <begin position="555"/>
        <end position="597"/>
    </location>
</feature>
<dbReference type="Pfam" id="PF13906">
    <property type="entry name" value="AA_permease_C"/>
    <property type="match status" value="1"/>
</dbReference>
<evidence type="ECO:0000313" key="10">
    <source>
        <dbReference type="Proteomes" id="UP001497392"/>
    </source>
</evidence>
<name>A0ABP1G4W7_9CHLO</name>
<comment type="caution">
    <text evidence="9">The sequence shown here is derived from an EMBL/GenBank/DDBJ whole genome shotgun (WGS) entry which is preliminary data.</text>
</comment>
<sequence>MSASAWSRGFGNFEGSYSTALRSSLTSNYSFKPRSLIDEERDRADGGGKSLRRTLNGFQLICLGVGNIVGAGIFVTTGRVAHNQAGPAVIVSYAIAAVSALLSALCYAEFATEIPIAGGAMSYTSITAGPLLGWLVGTNLIIPHIVGNSGVLRNFSAYFAQLIDVQGKTDLQVHTAGGLSLDFFAFGLALALTVLLILGTHETSLFNLVVTVIHVLGILFVIVAGMTQANPAYAHPFAPFGARGIFDGATTAFFAFIGADALANTAEEVINPKKDLPVGLLGSLGVVTTLYVLMAATLILLIPYTQIDPKAAFAAAFQMTGLPWAKYIVAAAALMGILTGPLIGFYAGARIIYVLGRERLLPPVFAQMSAKFGTPVVATAVQGVVVSLITLFTPFEYLSDATSISTLFSFFLVAASLLWRRYYGQGGAEKGANPWLPAAHLVWLILSAVGLSVWYQERLHWAGLVCFGISALASVVSLQVFVKQTHKPGEGSFAAWVPWVPAASVVLNVFLLGAVSRTAWGRFGWWIAATLVVFFFYSLPSSYLHSRSRLPNNGHDDGLATGRLGQEGQKQDGENNPPLLHPLLQPEQDTTGSNTQS</sequence>
<feature type="transmembrane region" description="Helical" evidence="7">
    <location>
        <begin position="461"/>
        <end position="481"/>
    </location>
</feature>
<feature type="transmembrane region" description="Helical" evidence="7">
    <location>
        <begin position="278"/>
        <end position="304"/>
    </location>
</feature>
<feature type="compositionally biased region" description="Low complexity" evidence="6">
    <location>
        <begin position="577"/>
        <end position="586"/>
    </location>
</feature>
<keyword evidence="3 7" id="KW-0812">Transmembrane</keyword>
<feature type="transmembrane region" description="Helical" evidence="7">
    <location>
        <begin position="58"/>
        <end position="76"/>
    </location>
</feature>
<dbReference type="EMBL" id="CAXHTA020000016">
    <property type="protein sequence ID" value="CAL5226822.1"/>
    <property type="molecule type" value="Genomic_DNA"/>
</dbReference>
<dbReference type="Proteomes" id="UP001497392">
    <property type="component" value="Unassembled WGS sequence"/>
</dbReference>
<evidence type="ECO:0000256" key="5">
    <source>
        <dbReference type="ARBA" id="ARBA00023136"/>
    </source>
</evidence>
<organism evidence="9 10">
    <name type="scientific">Coccomyxa viridis</name>
    <dbReference type="NCBI Taxonomy" id="1274662"/>
    <lineage>
        <taxon>Eukaryota</taxon>
        <taxon>Viridiplantae</taxon>
        <taxon>Chlorophyta</taxon>
        <taxon>core chlorophytes</taxon>
        <taxon>Trebouxiophyceae</taxon>
        <taxon>Trebouxiophyceae incertae sedis</taxon>
        <taxon>Coccomyxaceae</taxon>
        <taxon>Coccomyxa</taxon>
    </lineage>
</organism>
<evidence type="ECO:0000256" key="7">
    <source>
        <dbReference type="SAM" id="Phobius"/>
    </source>
</evidence>
<feature type="transmembrane region" description="Helical" evidence="7">
    <location>
        <begin position="493"/>
        <end position="511"/>
    </location>
</feature>
<feature type="transmembrane region" description="Helical" evidence="7">
    <location>
        <begin position="404"/>
        <end position="423"/>
    </location>
</feature>
<feature type="domain" description="Cationic amino acid transporter C-terminal" evidence="8">
    <location>
        <begin position="496"/>
        <end position="539"/>
    </location>
</feature>
<feature type="transmembrane region" description="Helical" evidence="7">
    <location>
        <begin position="88"/>
        <end position="108"/>
    </location>
</feature>
<feature type="transmembrane region" description="Helical" evidence="7">
    <location>
        <begin position="120"/>
        <end position="142"/>
    </location>
</feature>